<reference evidence="4" key="1">
    <citation type="submission" date="2014-12" db="EMBL/GenBank/DDBJ databases">
        <authorList>
            <person name="Smet A."/>
        </authorList>
    </citation>
    <scope>NUCLEOTIDE SEQUENCE [LARGE SCALE GENOMIC DNA]</scope>
</reference>
<feature type="compositionally biased region" description="Basic and acidic residues" evidence="1">
    <location>
        <begin position="1"/>
        <end position="12"/>
    </location>
</feature>
<keyword evidence="3" id="KW-0966">Cell projection</keyword>
<feature type="compositionally biased region" description="Basic and acidic residues" evidence="1">
    <location>
        <begin position="165"/>
        <end position="175"/>
    </location>
</feature>
<evidence type="ECO:0000259" key="2">
    <source>
        <dbReference type="Pfam" id="PF02120"/>
    </source>
</evidence>
<feature type="region of interest" description="Disordered" evidence="1">
    <location>
        <begin position="449"/>
        <end position="529"/>
    </location>
</feature>
<accession>A0A0K2Y7S0</accession>
<keyword evidence="4" id="KW-1185">Reference proteome</keyword>
<feature type="compositionally biased region" description="Polar residues" evidence="1">
    <location>
        <begin position="264"/>
        <end position="274"/>
    </location>
</feature>
<feature type="compositionally biased region" description="Basic and acidic residues" evidence="1">
    <location>
        <begin position="26"/>
        <end position="62"/>
    </location>
</feature>
<dbReference type="InterPro" id="IPR038610">
    <property type="entry name" value="FliK-like_C_sf"/>
</dbReference>
<feature type="compositionally biased region" description="Polar residues" evidence="1">
    <location>
        <begin position="206"/>
        <end position="222"/>
    </location>
</feature>
<gene>
    <name evidence="3" type="ORF">HHE01_14050</name>
</gene>
<feature type="compositionally biased region" description="Basic and acidic residues" evidence="1">
    <location>
        <begin position="240"/>
        <end position="250"/>
    </location>
</feature>
<keyword evidence="3" id="KW-0969">Cilium</keyword>
<dbReference type="Gene3D" id="3.30.750.140">
    <property type="match status" value="1"/>
</dbReference>
<dbReference type="RefSeq" id="WP_015107578.1">
    <property type="nucleotide sequence ID" value="NZ_CDMI01000001.1"/>
</dbReference>
<dbReference type="GeneID" id="76196396"/>
<evidence type="ECO:0000256" key="1">
    <source>
        <dbReference type="SAM" id="MobiDB-lite"/>
    </source>
</evidence>
<protein>
    <submittedName>
        <fullName evidence="3">Flagellar hook-length control protein FliK</fullName>
    </submittedName>
</protein>
<dbReference type="CDD" id="cd17470">
    <property type="entry name" value="T3SS_Flik_C"/>
    <property type="match status" value="1"/>
</dbReference>
<sequence length="529" mass="57596">MATHIKGLEVLDAKGNPKAHTKKHTPKEDKDAFKAILDQKKAHLNSKDAKAKREEKGVDHSKNPPHIAPNSPLAQLMDKKLTPKQEKELKKELKAQAKEEAKLQHFKNKHDPFSQAMALKGAKNAKNTPKSAKLSDIKNLESAKALNLSKLQHESKASSPSTLTKDAEPTPKDANAKATDLASKATPGASNLARLPQGVHVAKGATPTTPTPQGIATPTKMSTADLLALKNPPKKPTPTTEHKGSKDTAKNPHPNTKEPPLNANAKTPLNQLLNKPNPMPHVKDSHDNDKEIKKAFQEAFDGPLKPKPTFIPLSFDPNRMPLQGPAKPIVANKEEDTRTSAIESPTHTTHTTHTEQKSTLEAPQIKETIKNLATSLRQELLDFKPPITKLSMELNPDKLGKVEVVIQQVGQNLQVSLASSAPVSALLVAHQSELRQHLSQMGFNNVDLRFSAPNSENTTHQGGGGNHNFNQQQHNPQQQGQQQPHHTPQVQSTPSTTAQTTPQTQVQTPPTPIAKTSYTSNPSRLPDYA</sequence>
<organism evidence="3 4">
    <name type="scientific">Helicobacter heilmannii</name>
    <dbReference type="NCBI Taxonomy" id="35817"/>
    <lineage>
        <taxon>Bacteria</taxon>
        <taxon>Pseudomonadati</taxon>
        <taxon>Campylobacterota</taxon>
        <taxon>Epsilonproteobacteria</taxon>
        <taxon>Campylobacterales</taxon>
        <taxon>Helicobacteraceae</taxon>
        <taxon>Helicobacter</taxon>
    </lineage>
</organism>
<dbReference type="AlphaFoldDB" id="A0A0K2Y7S0"/>
<proteinExistence type="predicted"/>
<keyword evidence="3" id="KW-0282">Flagellum</keyword>
<feature type="compositionally biased region" description="Low complexity" evidence="1">
    <location>
        <begin position="467"/>
        <end position="508"/>
    </location>
</feature>
<feature type="domain" description="Flagellar hook-length control protein-like C-terminal" evidence="2">
    <location>
        <begin position="378"/>
        <end position="456"/>
    </location>
</feature>
<evidence type="ECO:0000313" key="3">
    <source>
        <dbReference type="EMBL" id="CRI33719.1"/>
    </source>
</evidence>
<name>A0A0K2Y7S0_HELHE</name>
<dbReference type="Proteomes" id="UP000046090">
    <property type="component" value="Unassembled WGS sequence"/>
</dbReference>
<feature type="region of interest" description="Disordered" evidence="1">
    <location>
        <begin position="148"/>
        <end position="286"/>
    </location>
</feature>
<feature type="region of interest" description="Disordered" evidence="1">
    <location>
        <begin position="334"/>
        <end position="361"/>
    </location>
</feature>
<dbReference type="InterPro" id="IPR021136">
    <property type="entry name" value="Flagellar_hook_control-like_C"/>
</dbReference>
<feature type="region of interest" description="Disordered" evidence="1">
    <location>
        <begin position="100"/>
        <end position="136"/>
    </location>
</feature>
<dbReference type="EMBL" id="CDMK01000001">
    <property type="protein sequence ID" value="CRI33719.1"/>
    <property type="molecule type" value="Genomic_DNA"/>
</dbReference>
<dbReference type="Pfam" id="PF02120">
    <property type="entry name" value="Flg_hook"/>
    <property type="match status" value="1"/>
</dbReference>
<feature type="compositionally biased region" description="Polar residues" evidence="1">
    <location>
        <begin position="514"/>
        <end position="523"/>
    </location>
</feature>
<feature type="region of interest" description="Disordered" evidence="1">
    <location>
        <begin position="1"/>
        <end position="77"/>
    </location>
</feature>
<evidence type="ECO:0000313" key="4">
    <source>
        <dbReference type="Proteomes" id="UP000046090"/>
    </source>
</evidence>